<dbReference type="InterPro" id="IPR001647">
    <property type="entry name" value="HTH_TetR"/>
</dbReference>
<dbReference type="EMBL" id="MIJE01000031">
    <property type="protein sequence ID" value="OEF96655.1"/>
    <property type="molecule type" value="Genomic_DNA"/>
</dbReference>
<dbReference type="STRING" id="766136.BHF68_08060"/>
<name>A0A1E5G176_9FIRM</name>
<reference evidence="4 5" key="1">
    <citation type="submission" date="2016-09" db="EMBL/GenBank/DDBJ databases">
        <title>Draft genome sequence for the type strain of Desulfuribacillus alkaliarsenatis AHT28, an obligately anaerobic, sulfidogenic bacterium isolated from Russian soda lake sediments.</title>
        <authorList>
            <person name="Abin C.A."/>
            <person name="Hollibaugh J.T."/>
        </authorList>
    </citation>
    <scope>NUCLEOTIDE SEQUENCE [LARGE SCALE GENOMIC DNA]</scope>
    <source>
        <strain evidence="4 5">AHT28</strain>
    </source>
</reference>
<dbReference type="SUPFAM" id="SSF48498">
    <property type="entry name" value="Tetracyclin repressor-like, C-terminal domain"/>
    <property type="match status" value="1"/>
</dbReference>
<dbReference type="GO" id="GO:0003677">
    <property type="term" value="F:DNA binding"/>
    <property type="evidence" value="ECO:0007669"/>
    <property type="project" value="UniProtKB-UniRule"/>
</dbReference>
<dbReference type="GO" id="GO:0006355">
    <property type="term" value="P:regulation of DNA-templated transcription"/>
    <property type="evidence" value="ECO:0007669"/>
    <property type="project" value="UniProtKB-ARBA"/>
</dbReference>
<dbReference type="PROSITE" id="PS50977">
    <property type="entry name" value="HTH_TETR_2"/>
    <property type="match status" value="1"/>
</dbReference>
<keyword evidence="1 2" id="KW-0238">DNA-binding</keyword>
<proteinExistence type="predicted"/>
<dbReference type="Gene3D" id="1.10.357.10">
    <property type="entry name" value="Tetracycline Repressor, domain 2"/>
    <property type="match status" value="1"/>
</dbReference>
<feature type="DNA-binding region" description="H-T-H motif" evidence="2">
    <location>
        <begin position="10"/>
        <end position="29"/>
    </location>
</feature>
<protein>
    <recommendedName>
        <fullName evidence="3">HTH tetR-type domain-containing protein</fullName>
    </recommendedName>
</protein>
<accession>A0A1E5G176</accession>
<dbReference type="InterPro" id="IPR036271">
    <property type="entry name" value="Tet_transcr_reg_TetR-rel_C_sf"/>
</dbReference>
<dbReference type="Proteomes" id="UP000094296">
    <property type="component" value="Unassembled WGS sequence"/>
</dbReference>
<evidence type="ECO:0000313" key="5">
    <source>
        <dbReference type="Proteomes" id="UP000094296"/>
    </source>
</evidence>
<evidence type="ECO:0000313" key="4">
    <source>
        <dbReference type="EMBL" id="OEF96655.1"/>
    </source>
</evidence>
<keyword evidence="5" id="KW-1185">Reference proteome</keyword>
<dbReference type="InterPro" id="IPR009057">
    <property type="entry name" value="Homeodomain-like_sf"/>
</dbReference>
<evidence type="ECO:0000256" key="1">
    <source>
        <dbReference type="ARBA" id="ARBA00023125"/>
    </source>
</evidence>
<dbReference type="SUPFAM" id="SSF46689">
    <property type="entry name" value="Homeodomain-like"/>
    <property type="match status" value="1"/>
</dbReference>
<feature type="domain" description="HTH tetR-type" evidence="3">
    <location>
        <begin position="1"/>
        <end position="47"/>
    </location>
</feature>
<dbReference type="InterPro" id="IPR050109">
    <property type="entry name" value="HTH-type_TetR-like_transc_reg"/>
</dbReference>
<comment type="caution">
    <text evidence="4">The sequence shown here is derived from an EMBL/GenBank/DDBJ whole genome shotgun (WGS) entry which is preliminary data.</text>
</comment>
<dbReference type="PANTHER" id="PTHR30328:SF54">
    <property type="entry name" value="HTH-TYPE TRANSCRIPTIONAL REPRESSOR SCO4008"/>
    <property type="match status" value="1"/>
</dbReference>
<sequence length="182" mass="21538">MNEKGIQSLTTKEIANREGITEGAIYKHFTRKNDIILSVLDHFAKYDQDINKTIELKKLDSMESIRFYFEAYTTYYQNYPAITVVLLGYDQFRYDKELEQKIKEIIYSRSNYVSKLIKQAQDSKLINQDIDHILLADVFIGSFNRLCLKWRLQNYNFSLKDKGLEAITMLLCAFAEKTWRED</sequence>
<gene>
    <name evidence="4" type="ORF">BHF68_08060</name>
</gene>
<organism evidence="4 5">
    <name type="scientific">Desulfuribacillus alkaliarsenatis</name>
    <dbReference type="NCBI Taxonomy" id="766136"/>
    <lineage>
        <taxon>Bacteria</taxon>
        <taxon>Bacillati</taxon>
        <taxon>Bacillota</taxon>
        <taxon>Desulfuribacillia</taxon>
        <taxon>Desulfuribacillales</taxon>
        <taxon>Desulfuribacillaceae</taxon>
        <taxon>Desulfuribacillus</taxon>
    </lineage>
</organism>
<dbReference type="Pfam" id="PF00440">
    <property type="entry name" value="TetR_N"/>
    <property type="match status" value="1"/>
</dbReference>
<dbReference type="PANTHER" id="PTHR30328">
    <property type="entry name" value="TRANSCRIPTIONAL REPRESSOR"/>
    <property type="match status" value="1"/>
</dbReference>
<evidence type="ECO:0000259" key="3">
    <source>
        <dbReference type="PROSITE" id="PS50977"/>
    </source>
</evidence>
<dbReference type="AlphaFoldDB" id="A0A1E5G176"/>
<evidence type="ECO:0000256" key="2">
    <source>
        <dbReference type="PROSITE-ProRule" id="PRU00335"/>
    </source>
</evidence>